<evidence type="ECO:0000313" key="3">
    <source>
        <dbReference type="Proteomes" id="UP000283895"/>
    </source>
</evidence>
<dbReference type="OrthoDB" id="4870874at2759"/>
<name>A0A423WBL4_9PEZI</name>
<organism evidence="2 3">
    <name type="scientific">Cytospora schulzeri</name>
    <dbReference type="NCBI Taxonomy" id="448051"/>
    <lineage>
        <taxon>Eukaryota</taxon>
        <taxon>Fungi</taxon>
        <taxon>Dikarya</taxon>
        <taxon>Ascomycota</taxon>
        <taxon>Pezizomycotina</taxon>
        <taxon>Sordariomycetes</taxon>
        <taxon>Sordariomycetidae</taxon>
        <taxon>Diaporthales</taxon>
        <taxon>Cytosporaceae</taxon>
        <taxon>Cytospora</taxon>
    </lineage>
</organism>
<feature type="region of interest" description="Disordered" evidence="1">
    <location>
        <begin position="238"/>
        <end position="282"/>
    </location>
</feature>
<feature type="compositionally biased region" description="Basic and acidic residues" evidence="1">
    <location>
        <begin position="166"/>
        <end position="206"/>
    </location>
</feature>
<feature type="compositionally biased region" description="Basic and acidic residues" evidence="1">
    <location>
        <begin position="138"/>
        <end position="147"/>
    </location>
</feature>
<evidence type="ECO:0000256" key="1">
    <source>
        <dbReference type="SAM" id="MobiDB-lite"/>
    </source>
</evidence>
<protein>
    <submittedName>
        <fullName evidence="2">Uncharacterized protein</fullName>
    </submittedName>
</protein>
<reference evidence="2 3" key="1">
    <citation type="submission" date="2015-09" db="EMBL/GenBank/DDBJ databases">
        <title>Host preference determinants of Valsa canker pathogens revealed by comparative genomics.</title>
        <authorList>
            <person name="Yin Z."/>
            <person name="Huang L."/>
        </authorList>
    </citation>
    <scope>NUCLEOTIDE SEQUENCE [LARGE SCALE GENOMIC DNA]</scope>
    <source>
        <strain evidence="2 3">03-1</strain>
    </source>
</reference>
<evidence type="ECO:0000313" key="2">
    <source>
        <dbReference type="EMBL" id="ROW00762.1"/>
    </source>
</evidence>
<comment type="caution">
    <text evidence="2">The sequence shown here is derived from an EMBL/GenBank/DDBJ whole genome shotgun (WGS) entry which is preliminary data.</text>
</comment>
<feature type="region of interest" description="Disordered" evidence="1">
    <location>
        <begin position="1"/>
        <end position="40"/>
    </location>
</feature>
<gene>
    <name evidence="2" type="ORF">VMCG_06552</name>
</gene>
<feature type="region of interest" description="Disordered" evidence="1">
    <location>
        <begin position="138"/>
        <end position="206"/>
    </location>
</feature>
<keyword evidence="3" id="KW-1185">Reference proteome</keyword>
<feature type="region of interest" description="Disordered" evidence="1">
    <location>
        <begin position="74"/>
        <end position="93"/>
    </location>
</feature>
<feature type="compositionally biased region" description="Polar residues" evidence="1">
    <location>
        <begin position="440"/>
        <end position="451"/>
    </location>
</feature>
<feature type="compositionally biased region" description="Basic and acidic residues" evidence="1">
    <location>
        <begin position="456"/>
        <end position="472"/>
    </location>
</feature>
<dbReference type="AlphaFoldDB" id="A0A423WBL4"/>
<sequence>MRMFNKAIDIEEARRRGHTVPEGDIGLEDCTSTSSERDRRQFEQIMRNRKPEHDETAAAVKKYFDEYNAAHQDEWERQWKERKDREDEENECKRKAAVEAALERIRKVPYDQAPTLRQRGELDWAEEEAWLIRELEHQEEVHGKYEEAESLPVLDAADITPTEQRPQGEGENRLDPTAEGSRQDHGHDPVATDAPHEPEKDGIPEWAKDPGYIALYGPYDPNFEPWIVKQKRLQKEQEQREKERWEQWQTGQAQKKQDKEDQGKGTQGKAQTQHSAHLQHHEDLASPSDYLRTLLPANFPRYRNIHGMNDMGAYLANASYAVSLGGPPSADIKYGIIVVPVGEEGTLFGKQPSDVMTPSFVQEVYDSRYARHLAAQDDYHEASHDSAEFLRPRFASVASGDRSLRSLEGLVDPAATAGPEKSHDIYEEDNAIHQPANLADASNATDTTSKAVNADTMHDAKSEDMVFDKDGA</sequence>
<accession>A0A423WBL4</accession>
<feature type="region of interest" description="Disordered" evidence="1">
    <location>
        <begin position="436"/>
        <end position="472"/>
    </location>
</feature>
<proteinExistence type="predicted"/>
<dbReference type="EMBL" id="LKEA01000020">
    <property type="protein sequence ID" value="ROW00762.1"/>
    <property type="molecule type" value="Genomic_DNA"/>
</dbReference>
<dbReference type="Proteomes" id="UP000283895">
    <property type="component" value="Unassembled WGS sequence"/>
</dbReference>